<protein>
    <submittedName>
        <fullName evidence="2">Uncharacterized protein</fullName>
    </submittedName>
</protein>
<name>S3DW31_GLAL2</name>
<accession>S3DW31</accession>
<sequence>MTTSTYTIDIQSVYDEKIKRSQTDSVVLRKTAACPIGAPRSVTTFPKPTSATHGSWHHDGKREGKGPVVFRGWHVTEEHVRRRALWRGRQESGVIYGGGKEDGKEVNGERKKSVSEVVK</sequence>
<dbReference type="KEGG" id="glz:GLAREA_05499"/>
<feature type="compositionally biased region" description="Basic and acidic residues" evidence="1">
    <location>
        <begin position="99"/>
        <end position="119"/>
    </location>
</feature>
<reference evidence="2 3" key="1">
    <citation type="journal article" date="2013" name="BMC Genomics">
        <title>Genomics-driven discovery of the pneumocandin biosynthetic gene cluster in the fungus Glarea lozoyensis.</title>
        <authorList>
            <person name="Chen L."/>
            <person name="Yue Q."/>
            <person name="Zhang X."/>
            <person name="Xiang M."/>
            <person name="Wang C."/>
            <person name="Li S."/>
            <person name="Che Y."/>
            <person name="Ortiz-Lopez F.J."/>
            <person name="Bills G.F."/>
            <person name="Liu X."/>
            <person name="An Z."/>
        </authorList>
    </citation>
    <scope>NUCLEOTIDE SEQUENCE [LARGE SCALE GENOMIC DNA]</scope>
    <source>
        <strain evidence="3">ATCC 20868 / MF5171</strain>
    </source>
</reference>
<proteinExistence type="predicted"/>
<keyword evidence="3" id="KW-1185">Reference proteome</keyword>
<feature type="compositionally biased region" description="Polar residues" evidence="1">
    <location>
        <begin position="41"/>
        <end position="53"/>
    </location>
</feature>
<feature type="compositionally biased region" description="Basic and acidic residues" evidence="1">
    <location>
        <begin position="56"/>
        <end position="65"/>
    </location>
</feature>
<evidence type="ECO:0000256" key="1">
    <source>
        <dbReference type="SAM" id="MobiDB-lite"/>
    </source>
</evidence>
<gene>
    <name evidence="2" type="ORF">GLAREA_05499</name>
</gene>
<evidence type="ECO:0000313" key="3">
    <source>
        <dbReference type="Proteomes" id="UP000016922"/>
    </source>
</evidence>
<dbReference type="Proteomes" id="UP000016922">
    <property type="component" value="Unassembled WGS sequence"/>
</dbReference>
<dbReference type="AlphaFoldDB" id="S3DW31"/>
<evidence type="ECO:0000313" key="2">
    <source>
        <dbReference type="EMBL" id="EPE36161.1"/>
    </source>
</evidence>
<organism evidence="2 3">
    <name type="scientific">Glarea lozoyensis (strain ATCC 20868 / MF5171)</name>
    <dbReference type="NCBI Taxonomy" id="1116229"/>
    <lineage>
        <taxon>Eukaryota</taxon>
        <taxon>Fungi</taxon>
        <taxon>Dikarya</taxon>
        <taxon>Ascomycota</taxon>
        <taxon>Pezizomycotina</taxon>
        <taxon>Leotiomycetes</taxon>
        <taxon>Helotiales</taxon>
        <taxon>Helotiaceae</taxon>
        <taxon>Glarea</taxon>
    </lineage>
</organism>
<dbReference type="HOGENOM" id="CLU_2061706_0_0_1"/>
<feature type="region of interest" description="Disordered" evidence="1">
    <location>
        <begin position="38"/>
        <end position="67"/>
    </location>
</feature>
<feature type="region of interest" description="Disordered" evidence="1">
    <location>
        <begin position="93"/>
        <end position="119"/>
    </location>
</feature>
<dbReference type="EMBL" id="KE145353">
    <property type="protein sequence ID" value="EPE36161.1"/>
    <property type="molecule type" value="Genomic_DNA"/>
</dbReference>
<dbReference type="GeneID" id="19464553"/>
<dbReference type="RefSeq" id="XP_008076979.1">
    <property type="nucleotide sequence ID" value="XM_008078788.1"/>
</dbReference>